<sequence>MRKCGTKVYWGEWTRDVADVAQARAEAIAPIK</sequence>
<keyword evidence="2" id="KW-1185">Reference proteome</keyword>
<organism evidence="1 2">
    <name type="scientific">Bifidobacterium dentium (strain ATCC 27534 / DSM 20436 / JCM 1195 / Bd1)</name>
    <dbReference type="NCBI Taxonomy" id="401473"/>
    <lineage>
        <taxon>Bacteria</taxon>
        <taxon>Bacillati</taxon>
        <taxon>Actinomycetota</taxon>
        <taxon>Actinomycetes</taxon>
        <taxon>Bifidobacteriales</taxon>
        <taxon>Bifidobacteriaceae</taxon>
        <taxon>Bifidobacterium</taxon>
    </lineage>
</organism>
<evidence type="ECO:0000313" key="2">
    <source>
        <dbReference type="Proteomes" id="UP000008693"/>
    </source>
</evidence>
<dbReference type="Proteomes" id="UP000008693">
    <property type="component" value="Chromosome"/>
</dbReference>
<accession>D2Q6V5</accession>
<dbReference type="AlphaFoldDB" id="D2Q6V5"/>
<dbReference type="HOGENOM" id="CLU_3388263_0_0_11"/>
<gene>
    <name evidence="1" type="ordered locus">BDP_2079</name>
</gene>
<dbReference type="KEGG" id="bde:BDP_2079"/>
<proteinExistence type="predicted"/>
<evidence type="ECO:0000313" key="1">
    <source>
        <dbReference type="EMBL" id="ADB10646.1"/>
    </source>
</evidence>
<name>D2Q6V5_BIFDB</name>
<protein>
    <submittedName>
        <fullName evidence="1">Uncharacterized protein</fullName>
    </submittedName>
</protein>
<reference evidence="1 2" key="1">
    <citation type="journal article" date="2009" name="PLoS Genet.">
        <title>The Bifidobacterium dentium Bd1 genome sequence reflects its genetic adaptation to the human oral cavity.</title>
        <authorList>
            <person name="Ventura M."/>
            <person name="Turroni F."/>
            <person name="Zomer A."/>
            <person name="Foroni E."/>
            <person name="Giubellini V."/>
            <person name="Bottacini F."/>
            <person name="Canchaya C."/>
            <person name="Claesson M.J."/>
            <person name="He F."/>
            <person name="Mantzourani M."/>
            <person name="Mulas L."/>
            <person name="Ferrarini A."/>
            <person name="Gao B."/>
            <person name="Delledonne M."/>
            <person name="Henrissat B."/>
            <person name="Coutinho P."/>
            <person name="Oggioni M."/>
            <person name="Gupta R.S."/>
            <person name="Zhang Z."/>
            <person name="Beighton D."/>
            <person name="Fitzgerald G.F."/>
            <person name="O'Toole P.W."/>
            <person name="van Sinderen D."/>
        </authorList>
    </citation>
    <scope>NUCLEOTIDE SEQUENCE [LARGE SCALE GENOMIC DNA]</scope>
    <source>
        <strain evidence="2">ATCC 27534 / DSM 20436 / JCM 1195 / Bd1</strain>
    </source>
</reference>
<dbReference type="EMBL" id="CP001750">
    <property type="protein sequence ID" value="ADB10646.1"/>
    <property type="molecule type" value="Genomic_DNA"/>
</dbReference>